<name>A0A944CMD2_9BACI</name>
<comment type="caution">
    <text evidence="2">The sequence shown here is derived from an EMBL/GenBank/DDBJ whole genome shotgun (WGS) entry which is preliminary data.</text>
</comment>
<evidence type="ECO:0000313" key="2">
    <source>
        <dbReference type="EMBL" id="MBS8265085.1"/>
    </source>
</evidence>
<dbReference type="AlphaFoldDB" id="A0A944CMD2"/>
<gene>
    <name evidence="2" type="ORF">DYI25_11585</name>
</gene>
<dbReference type="EMBL" id="QTKX01000001">
    <property type="protein sequence ID" value="MBS8265085.1"/>
    <property type="molecule type" value="Genomic_DNA"/>
</dbReference>
<protein>
    <submittedName>
        <fullName evidence="2">Uncharacterized protein</fullName>
    </submittedName>
</protein>
<accession>A0A944CMD2</accession>
<proteinExistence type="predicted"/>
<evidence type="ECO:0000313" key="3">
    <source>
        <dbReference type="Proteomes" id="UP000761411"/>
    </source>
</evidence>
<keyword evidence="1" id="KW-0472">Membrane</keyword>
<reference evidence="2 3" key="1">
    <citation type="journal article" date="2021" name="Microorganisms">
        <title>Bacterial Dimethylsulfoniopropionate Biosynthesis in the East China Sea.</title>
        <authorList>
            <person name="Liu J."/>
            <person name="Zhang Y."/>
            <person name="Liu J."/>
            <person name="Zhong H."/>
            <person name="Williams B.T."/>
            <person name="Zheng Y."/>
            <person name="Curson A.R.J."/>
            <person name="Sun C."/>
            <person name="Sun H."/>
            <person name="Song D."/>
            <person name="Wagner Mackenzie B."/>
            <person name="Bermejo Martinez A."/>
            <person name="Todd J.D."/>
            <person name="Zhang X.H."/>
        </authorList>
    </citation>
    <scope>NUCLEOTIDE SEQUENCE [LARGE SCALE GENOMIC DNA]</scope>
    <source>
        <strain evidence="2 3">ESS08</strain>
    </source>
</reference>
<keyword evidence="1" id="KW-0812">Transmembrane</keyword>
<dbReference type="Proteomes" id="UP000761411">
    <property type="component" value="Unassembled WGS sequence"/>
</dbReference>
<evidence type="ECO:0000256" key="1">
    <source>
        <dbReference type="SAM" id="Phobius"/>
    </source>
</evidence>
<feature type="transmembrane region" description="Helical" evidence="1">
    <location>
        <begin position="6"/>
        <end position="25"/>
    </location>
</feature>
<sequence length="191" mass="21898">MEGLLFLLISIVITFIVIFVVPLGLIKKEKMILAFSASVIGIMGLISVFIIELWQVMALMLLLAISTGYIFVNRFTSANELVPLAERVHSNRESEEYEESETKSLPKKEMENEFVLRPITVRPAKNITNIEEAQPLYEEDISFLEDRNRLHNDIPETNAGVYHIGTSESFEDDRWMVEEYEPKKIYAGTHS</sequence>
<keyword evidence="1" id="KW-1133">Transmembrane helix</keyword>
<organism evidence="2 3">
    <name type="scientific">Mesobacillus boroniphilus</name>
    <dbReference type="NCBI Taxonomy" id="308892"/>
    <lineage>
        <taxon>Bacteria</taxon>
        <taxon>Bacillati</taxon>
        <taxon>Bacillota</taxon>
        <taxon>Bacilli</taxon>
        <taxon>Bacillales</taxon>
        <taxon>Bacillaceae</taxon>
        <taxon>Mesobacillus</taxon>
    </lineage>
</organism>
<feature type="transmembrane region" description="Helical" evidence="1">
    <location>
        <begin position="32"/>
        <end position="50"/>
    </location>
</feature>
<keyword evidence="3" id="KW-1185">Reference proteome</keyword>